<evidence type="ECO:0000313" key="2">
    <source>
        <dbReference type="EMBL" id="CCJ47883.1"/>
    </source>
</evidence>
<accession>K0M854</accession>
<dbReference type="KEGG" id="bpar:BN117_0550"/>
<dbReference type="AlphaFoldDB" id="K0M854"/>
<feature type="compositionally biased region" description="Polar residues" evidence="1">
    <location>
        <begin position="280"/>
        <end position="290"/>
    </location>
</feature>
<dbReference type="HOGENOM" id="CLU_851717_0_0_4"/>
<feature type="region of interest" description="Disordered" evidence="1">
    <location>
        <begin position="273"/>
        <end position="298"/>
    </location>
</feature>
<protein>
    <submittedName>
        <fullName evidence="2">Uncharacterized protein</fullName>
    </submittedName>
</protein>
<reference evidence="2 3" key="1">
    <citation type="journal article" date="2012" name="BMC Genomics">
        <title>Comparative genomics of the classical Bordetella subspecies: the evolution and exchange of virulence-associated diversity amongst closely related pathogens.</title>
        <authorList>
            <person name="Park J."/>
            <person name="Zhang Y."/>
            <person name="Buboltz A.M."/>
            <person name="Zhang X."/>
            <person name="Schuster S.C."/>
            <person name="Ahuja U."/>
            <person name="Liu M."/>
            <person name="Miller J.F."/>
            <person name="Sebaihia M."/>
            <person name="Bentley S.D."/>
            <person name="Parkhill J."/>
            <person name="Harvill E.T."/>
        </authorList>
    </citation>
    <scope>NUCLEOTIDE SEQUENCE [LARGE SCALE GENOMIC DNA]</scope>
    <source>
        <strain evidence="2 3">Bpp5</strain>
    </source>
</reference>
<sequence>MSADLDDHAAVGVVRGGANLDDDEITVVLALAVLIEFGVLHDELADRGRQAADVEVAVPAVDGLDGQLAGDGDHEGLLGRREDKAPGMGPCGSERLGNGQCGGIGCVVGSIGDGLGRLRCRGLLRSGRVGRHRDFRLPLVGLGRLWFGLVDELAVDLDPTDEQQAGLEAHPLLAGTLALGVGEGVGPQVAQAEADHHLLLGVDRLNAAAHQVLRFRTRYARVETHIRDVVAGTVQSRDVAGQERIAFLGLHFADAIEIPEAGDVQIEVGLFVGSGHGESPGNNEAETHPTQGGEGVEPPRGLMEQLGGIAIENRWPFAHGCRCELG</sequence>
<dbReference type="Proteomes" id="UP000008035">
    <property type="component" value="Chromosome"/>
</dbReference>
<dbReference type="EMBL" id="HE965803">
    <property type="protein sequence ID" value="CCJ47883.1"/>
    <property type="molecule type" value="Genomic_DNA"/>
</dbReference>
<evidence type="ECO:0000256" key="1">
    <source>
        <dbReference type="SAM" id="MobiDB-lite"/>
    </source>
</evidence>
<gene>
    <name evidence="2" type="ordered locus">BN117_0550</name>
</gene>
<evidence type="ECO:0000313" key="3">
    <source>
        <dbReference type="Proteomes" id="UP000008035"/>
    </source>
</evidence>
<proteinExistence type="predicted"/>
<name>K0M854_BORPB</name>
<organism evidence="2 3">
    <name type="scientific">Bordetella parapertussis (strain Bpp5)</name>
    <dbReference type="NCBI Taxonomy" id="1208660"/>
    <lineage>
        <taxon>Bacteria</taxon>
        <taxon>Pseudomonadati</taxon>
        <taxon>Pseudomonadota</taxon>
        <taxon>Betaproteobacteria</taxon>
        <taxon>Burkholderiales</taxon>
        <taxon>Alcaligenaceae</taxon>
        <taxon>Bordetella</taxon>
    </lineage>
</organism>